<dbReference type="GO" id="GO:0015031">
    <property type="term" value="P:protein transport"/>
    <property type="evidence" value="ECO:0007669"/>
    <property type="project" value="UniProtKB-KW"/>
</dbReference>
<dbReference type="GO" id="GO:0005829">
    <property type="term" value="C:cytosol"/>
    <property type="evidence" value="ECO:0007669"/>
    <property type="project" value="GOC"/>
</dbReference>
<name>A0A9W6YRH8_AMBMO</name>
<evidence type="ECO:0000313" key="11">
    <source>
        <dbReference type="EMBL" id="GMG20497.1"/>
    </source>
</evidence>
<proteinExistence type="inferred from homology"/>
<dbReference type="OrthoDB" id="297643at2759"/>
<dbReference type="GO" id="GO:0005768">
    <property type="term" value="C:endosome"/>
    <property type="evidence" value="ECO:0007669"/>
    <property type="project" value="TreeGrafter"/>
</dbReference>
<keyword evidence="12" id="KW-1185">Reference proteome</keyword>
<feature type="domain" description="DOP1-like C-terminal" evidence="10">
    <location>
        <begin position="1314"/>
        <end position="1686"/>
    </location>
</feature>
<evidence type="ECO:0000256" key="3">
    <source>
        <dbReference type="ARBA" id="ARBA00022927"/>
    </source>
</evidence>
<dbReference type="GO" id="GO:0005802">
    <property type="term" value="C:trans-Golgi network"/>
    <property type="evidence" value="ECO:0007669"/>
    <property type="project" value="TreeGrafter"/>
</dbReference>
<evidence type="ECO:0000256" key="6">
    <source>
        <dbReference type="ARBA" id="ARBA00046326"/>
    </source>
</evidence>
<gene>
    <name evidence="11" type="ORF">Amon01_000127400</name>
</gene>
<dbReference type="Pfam" id="PF24598">
    <property type="entry name" value="DOP1_C"/>
    <property type="match status" value="1"/>
</dbReference>
<evidence type="ECO:0000259" key="8">
    <source>
        <dbReference type="Pfam" id="PF04118"/>
    </source>
</evidence>
<evidence type="ECO:0000256" key="1">
    <source>
        <dbReference type="ARBA" id="ARBA00004395"/>
    </source>
</evidence>
<dbReference type="InterPro" id="IPR056458">
    <property type="entry name" value="TPR_DOP1_M"/>
</dbReference>
<dbReference type="InterPro" id="IPR040314">
    <property type="entry name" value="DOP1"/>
</dbReference>
<evidence type="ECO:0000256" key="5">
    <source>
        <dbReference type="ARBA" id="ARBA00023136"/>
    </source>
</evidence>
<dbReference type="InterPro" id="IPR016024">
    <property type="entry name" value="ARM-type_fold"/>
</dbReference>
<keyword evidence="3" id="KW-0653">Protein transport</keyword>
<evidence type="ECO:0000256" key="2">
    <source>
        <dbReference type="ARBA" id="ARBA00022448"/>
    </source>
</evidence>
<evidence type="ECO:0000259" key="9">
    <source>
        <dbReference type="Pfam" id="PF24597"/>
    </source>
</evidence>
<evidence type="ECO:0000259" key="10">
    <source>
        <dbReference type="Pfam" id="PF24598"/>
    </source>
</evidence>
<reference evidence="11" key="1">
    <citation type="submission" date="2023-04" db="EMBL/GenBank/DDBJ databases">
        <title>Ambrosiozyma monospora NBRC 1965.</title>
        <authorList>
            <person name="Ichikawa N."/>
            <person name="Sato H."/>
            <person name="Tonouchi N."/>
        </authorList>
    </citation>
    <scope>NUCLEOTIDE SEQUENCE</scope>
    <source>
        <strain evidence="11">NBRC 1965</strain>
    </source>
</reference>
<dbReference type="GO" id="GO:0000139">
    <property type="term" value="C:Golgi membrane"/>
    <property type="evidence" value="ECO:0007669"/>
    <property type="project" value="UniProtKB-SubCell"/>
</dbReference>
<comment type="caution">
    <text evidence="11">The sequence shown here is derived from an EMBL/GenBank/DDBJ whole genome shotgun (WGS) entry which is preliminary data.</text>
</comment>
<accession>A0A9W6YRH8</accession>
<comment type="subcellular location">
    <subcellularLocation>
        <location evidence="1">Golgi apparatus membrane</location>
        <topology evidence="1">Peripheral membrane protein</topology>
    </subcellularLocation>
</comment>
<keyword evidence="2" id="KW-0813">Transport</keyword>
<feature type="region of interest" description="Disordered" evidence="7">
    <location>
        <begin position="1"/>
        <end position="26"/>
    </location>
</feature>
<comment type="similarity">
    <text evidence="6">Belongs to the DOP1 family.</text>
</comment>
<evidence type="ECO:0000256" key="4">
    <source>
        <dbReference type="ARBA" id="ARBA00023034"/>
    </source>
</evidence>
<dbReference type="Proteomes" id="UP001165063">
    <property type="component" value="Unassembled WGS sequence"/>
</dbReference>
<dbReference type="InterPro" id="IPR007249">
    <property type="entry name" value="DOP1_N"/>
</dbReference>
<organism evidence="11 12">
    <name type="scientific">Ambrosiozyma monospora</name>
    <name type="common">Yeast</name>
    <name type="synonym">Endomycopsis monosporus</name>
    <dbReference type="NCBI Taxonomy" id="43982"/>
    <lineage>
        <taxon>Eukaryota</taxon>
        <taxon>Fungi</taxon>
        <taxon>Dikarya</taxon>
        <taxon>Ascomycota</taxon>
        <taxon>Saccharomycotina</taxon>
        <taxon>Pichiomycetes</taxon>
        <taxon>Pichiales</taxon>
        <taxon>Pichiaceae</taxon>
        <taxon>Ambrosiozyma</taxon>
    </lineage>
</organism>
<keyword evidence="5" id="KW-0472">Membrane</keyword>
<dbReference type="Pfam" id="PF04118">
    <property type="entry name" value="Dopey_N"/>
    <property type="match status" value="1"/>
</dbReference>
<feature type="domain" description="DOP1-like middle TPR" evidence="9">
    <location>
        <begin position="384"/>
        <end position="582"/>
    </location>
</feature>
<dbReference type="PANTHER" id="PTHR14042:SF24">
    <property type="entry name" value="PROTEIN DOPEY-1 HOMOLOG"/>
    <property type="match status" value="1"/>
</dbReference>
<protein>
    <submittedName>
        <fullName evidence="11">Unnamed protein product</fullName>
    </submittedName>
</protein>
<evidence type="ECO:0000256" key="7">
    <source>
        <dbReference type="SAM" id="MobiDB-lite"/>
    </source>
</evidence>
<dbReference type="SUPFAM" id="SSF48371">
    <property type="entry name" value="ARM repeat"/>
    <property type="match status" value="1"/>
</dbReference>
<dbReference type="InterPro" id="IPR056457">
    <property type="entry name" value="DOP1_C"/>
</dbReference>
<sequence>MSSSNFLKVTPMPLFPNKSPHETDKHLTSKEKKYVANIDRALTVFDSVDEWADYISYLGKLQKALQSNPEPETNCWIPQEYAISKTLSKCLSSKLPSGVHRKAIEVYSIVFGILGPDELSNHINIWLPGVLPLMSYASISVKPELIDLFNNYLVKIDPRALRITFKSLLLSILPALDDTSSESFTTVLQLVESFKKQLGNDSHFWQCLFLCIITSPDKRMGALEWCNKNLPSFNESSKTQDEQSIADKIDPQARKEAILASLPEEAKATITPEPGLLLRALCEGLKDCNVLIQRGFFDLLLSRIPLHSDVLQVLTTSQDRETLILYAAGTVLLKDMSLNRRLWNWLLGPEHLSDGQSTVFSHSTAASISSIEQVVKSPMDRLQYFETYGVQSLTSALFSLIKGTANSQSVNNQRIEACKICVAIMDKWEIGQLIVPKVLIPLLKVTKETFENGSEADFITLLRHANALFDSIETMNIWSDVYKMAKEGSVDLILFILRNYNVEDEDMMVTHIPLNLLAVLLLYKDDDDDDWLKLMKALLAYIPQRAFLPIEHADAKYTDVQCLRDNYDSMKKLTLERIDAFYDIDSSKADGEVSDTFMRSADGKPFMVADLTAFLLNLTTYKTIHALENKSPATFYEFCELLRDLIQAIPSSDTPWADKSLVTAIYKQSNEPFDASTAFGISILFRILSKHTEKMELIKLLKIVVQGLWKCLVHSSGKYQVESVISIWHLEMIIESHYIEAALSELFLKSDIMTRIRAFNALWSHSTQINESDSILTRPLFLILDELADLNEADSLYVVGWINKTLRSGSINRIFKLSSSSLLLKNKFIKTGKFDNAEEDDFELFTYQVRGIQHLITINNLVHKAFDTELCIIDSDNEIKVITDNSWDISNYTSLILAILLRFLSIDPSTVLKSDSSKDYINSVKASLELLQLLFPAMPSLYDDIANLLIKLCQSHDDSSDSVIITCFLKVLTDVIEKSAANNINLTLLQTPKEDKISNWAEFSGKGILSTNSSVIINAWVKFINESQPKIEWLKIDATSYLTTCMCDKIDTLFEINKLYLSKNDSSQLKLSNVDDSICELIIGLQNWLNGNHMVVQASLDQVALFGNNKGGANGANKDASGFFGSVIQGVFQVESPEEKNELLLQKEVILRSLKKAVLTCFKIWVWSDENTKFKNMLTGRTSRMGSLGTLNAPSLAPDIATTESPKSPHFLEFSKSTNYNASKMKFRSKKILEGLFFLEPLETLETLIGCQQTLGENHYAVFKIIHVLDGSRSQKTLPHLINSLVSRVNITSLEPEKRSSLITDLAERQVSIFLVNYVDSLSSDAIEDIWPQVTQFLKELYFNYTSFKYVYPDMLKFAAIVGIKLSQTSFGDQKKVKKDMSESFSRILNIAVTMKVSADESSLTSMLNPMNMLQTDSENDALSVNLQAQTAVAQLQEREASVASSIREGSPGREIQDKHVIKDDLASALIVIIPKIPAILVEADKISTALNSIIYNTCASFTKSRVFISAPSYMLDLIISIGSLPQSSGLKVWKGLMSDIFSDPRFFALDGNDKRWVKIFQSWVKDDSEKLGDLITKMLPYNGSGPTLFAWNDTEANTKILNIKKITYLILICENDYFLTNIQELQVKINDVVDNSSNPALKPYILALYRALILKFSEPHLVSSWPTIYTELQSIFQYIYNVLTDHHIEEDPSSPSDDNDNLLKRISIE</sequence>
<dbReference type="PANTHER" id="PTHR14042">
    <property type="entry name" value="DOPEY-RELATED"/>
    <property type="match status" value="1"/>
</dbReference>
<keyword evidence="4" id="KW-0333">Golgi apparatus</keyword>
<evidence type="ECO:0000313" key="12">
    <source>
        <dbReference type="Proteomes" id="UP001165063"/>
    </source>
</evidence>
<dbReference type="EMBL" id="BSXU01000384">
    <property type="protein sequence ID" value="GMG20497.1"/>
    <property type="molecule type" value="Genomic_DNA"/>
</dbReference>
<dbReference type="GO" id="GO:0006895">
    <property type="term" value="P:Golgi to endosome transport"/>
    <property type="evidence" value="ECO:0007669"/>
    <property type="project" value="InterPro"/>
</dbReference>
<dbReference type="Pfam" id="PF24597">
    <property type="entry name" value="TPR_DOP1_M"/>
    <property type="match status" value="1"/>
</dbReference>
<feature type="domain" description="DOP1 N-terminal" evidence="8">
    <location>
        <begin position="29"/>
        <end position="350"/>
    </location>
</feature>